<protein>
    <submittedName>
        <fullName evidence="9">M3 family oligoendopeptidase</fullName>
    </submittedName>
</protein>
<dbReference type="CDD" id="cd09610">
    <property type="entry name" value="M3B_PepF"/>
    <property type="match status" value="1"/>
</dbReference>
<dbReference type="EMBL" id="JAAZNL010000002">
    <property type="protein sequence ID" value="NMB69598.1"/>
    <property type="molecule type" value="Genomic_DNA"/>
</dbReference>
<dbReference type="Gene3D" id="1.10.1370.20">
    <property type="entry name" value="Oligoendopeptidase f, C-terminal domain"/>
    <property type="match status" value="1"/>
</dbReference>
<organism evidence="9 10">
    <name type="scientific">candidate division WWE3 bacterium</name>
    <dbReference type="NCBI Taxonomy" id="2053526"/>
    <lineage>
        <taxon>Bacteria</taxon>
        <taxon>Katanobacteria</taxon>
    </lineage>
</organism>
<dbReference type="InterPro" id="IPR013647">
    <property type="entry name" value="OligopepF_N_dom"/>
</dbReference>
<evidence type="ECO:0000259" key="7">
    <source>
        <dbReference type="Pfam" id="PF01432"/>
    </source>
</evidence>
<evidence type="ECO:0000256" key="2">
    <source>
        <dbReference type="ARBA" id="ARBA00022723"/>
    </source>
</evidence>
<dbReference type="GO" id="GO:0006518">
    <property type="term" value="P:peptide metabolic process"/>
    <property type="evidence" value="ECO:0007669"/>
    <property type="project" value="TreeGrafter"/>
</dbReference>
<comment type="similarity">
    <text evidence="6">Belongs to the peptidase M3 family.</text>
</comment>
<dbReference type="InterPro" id="IPR042088">
    <property type="entry name" value="OligoPept_F_C"/>
</dbReference>
<dbReference type="PANTHER" id="PTHR11804">
    <property type="entry name" value="PROTEASE M3 THIMET OLIGOPEPTIDASE-RELATED"/>
    <property type="match status" value="1"/>
</dbReference>
<dbReference type="GO" id="GO:0004222">
    <property type="term" value="F:metalloendopeptidase activity"/>
    <property type="evidence" value="ECO:0007669"/>
    <property type="project" value="InterPro"/>
</dbReference>
<evidence type="ECO:0000313" key="10">
    <source>
        <dbReference type="Proteomes" id="UP000526033"/>
    </source>
</evidence>
<dbReference type="AlphaFoldDB" id="A0A7X9DJH6"/>
<dbReference type="Proteomes" id="UP000526033">
    <property type="component" value="Unassembled WGS sequence"/>
</dbReference>
<keyword evidence="1 6" id="KW-0645">Protease</keyword>
<feature type="domain" description="Oligopeptidase F N-terminal" evidence="8">
    <location>
        <begin position="120"/>
        <end position="177"/>
    </location>
</feature>
<evidence type="ECO:0000256" key="1">
    <source>
        <dbReference type="ARBA" id="ARBA00022670"/>
    </source>
</evidence>
<proteinExistence type="inferred from homology"/>
<comment type="caution">
    <text evidence="9">The sequence shown here is derived from an EMBL/GenBank/DDBJ whole genome shotgun (WGS) entry which is preliminary data.</text>
</comment>
<comment type="cofactor">
    <cofactor evidence="6">
        <name>Zn(2+)</name>
        <dbReference type="ChEBI" id="CHEBI:29105"/>
    </cofactor>
    <text evidence="6">Binds 1 zinc ion.</text>
</comment>
<evidence type="ECO:0000259" key="8">
    <source>
        <dbReference type="Pfam" id="PF08439"/>
    </source>
</evidence>
<feature type="domain" description="Peptidase M3A/M3B catalytic" evidence="7">
    <location>
        <begin position="205"/>
        <end position="580"/>
    </location>
</feature>
<accession>A0A7X9DJH6</accession>
<gene>
    <name evidence="9" type="ORF">GYA27_00120</name>
</gene>
<evidence type="ECO:0000256" key="4">
    <source>
        <dbReference type="ARBA" id="ARBA00022833"/>
    </source>
</evidence>
<evidence type="ECO:0000256" key="6">
    <source>
        <dbReference type="RuleBase" id="RU003435"/>
    </source>
</evidence>
<keyword evidence="3 6" id="KW-0378">Hydrolase</keyword>
<dbReference type="Pfam" id="PF01432">
    <property type="entry name" value="Peptidase_M3"/>
    <property type="match status" value="1"/>
</dbReference>
<evidence type="ECO:0000313" key="9">
    <source>
        <dbReference type="EMBL" id="NMB69598.1"/>
    </source>
</evidence>
<keyword evidence="4 6" id="KW-0862">Zinc</keyword>
<evidence type="ECO:0000256" key="5">
    <source>
        <dbReference type="ARBA" id="ARBA00023049"/>
    </source>
</evidence>
<reference evidence="9 10" key="1">
    <citation type="journal article" date="2020" name="Biotechnol. Biofuels">
        <title>New insights from the biogas microbiome by comprehensive genome-resolved metagenomics of nearly 1600 species originating from multiple anaerobic digesters.</title>
        <authorList>
            <person name="Campanaro S."/>
            <person name="Treu L."/>
            <person name="Rodriguez-R L.M."/>
            <person name="Kovalovszki A."/>
            <person name="Ziels R.M."/>
            <person name="Maus I."/>
            <person name="Zhu X."/>
            <person name="Kougias P.G."/>
            <person name="Basile A."/>
            <person name="Luo G."/>
            <person name="Schluter A."/>
            <person name="Konstantinidis K.T."/>
            <person name="Angelidaki I."/>
        </authorList>
    </citation>
    <scope>NUCLEOTIDE SEQUENCE [LARGE SCALE GENOMIC DNA]</scope>
    <source>
        <strain evidence="9">AS27yjCOA_165</strain>
    </source>
</reference>
<keyword evidence="5 6" id="KW-0482">Metalloprotease</keyword>
<dbReference type="Pfam" id="PF08439">
    <property type="entry name" value="Peptidase_M3_N"/>
    <property type="match status" value="1"/>
</dbReference>
<name>A0A7X9DJH6_UNCKA</name>
<dbReference type="InterPro" id="IPR045090">
    <property type="entry name" value="Pept_M3A_M3B"/>
</dbReference>
<keyword evidence="2 6" id="KW-0479">Metal-binding</keyword>
<sequence>MAQTLDNQNKWDLSLLNINEKTFDPLVYFQPLQTENTLFVNKWKDDQTYLSDPYKLKEALDELENIESRYDSGGDAGYYFELRSAQEQDSSVIKGFLNQIHEFAVKIENERQFFLINLSKISPDNQNIFLNSPILKKHKHFLETLFRDARFILSDKEEQLLNITSNSSYGNWVQMTSDLISREEREIPDETGKVSNQPVTQIIKLTNSPNKKVRDQAAKAYNDILKKYVDVAEAEMNSIIQHKRSIDKVRGFTRPDESRIISDDMELATVDTLLDSVVSRYDISKDFYKFKAKLFGFSKLAYHERNLDYGRINKEKYTYEYSVNLVKTVFKNLDAEFMDIYECYLNNGRFDVFPRKGKVFGAFCSSGHLEQPGYILLNHTDLLTDVTTIAHEMGHAINNELIRKSQSAFYFDTPLSTAEVASTFMEDFVLEELEKTASDELKLAILIKRLDEDVSTIMRQVACYKFEQDLHNAFAQQGYVVKDEISKLFQKNMADYMGEGVSMDAGSENWWVYWSHIRSFFYVYSYASGLLISRSLQHKYKEDHSFMNHIKEFLSAGTSDSPYNIFMKMGIDIKDGKFWFDGLNQVSENLSKAKNLATKLGKI</sequence>
<dbReference type="GO" id="GO:0046872">
    <property type="term" value="F:metal ion binding"/>
    <property type="evidence" value="ECO:0007669"/>
    <property type="project" value="UniProtKB-UniRule"/>
</dbReference>
<dbReference type="PANTHER" id="PTHR11804:SF84">
    <property type="entry name" value="SACCHAROLYSIN"/>
    <property type="match status" value="1"/>
</dbReference>
<dbReference type="SUPFAM" id="SSF55486">
    <property type="entry name" value="Metalloproteases ('zincins'), catalytic domain"/>
    <property type="match status" value="1"/>
</dbReference>
<evidence type="ECO:0000256" key="3">
    <source>
        <dbReference type="ARBA" id="ARBA00022801"/>
    </source>
</evidence>
<dbReference type="GO" id="GO:0006508">
    <property type="term" value="P:proteolysis"/>
    <property type="evidence" value="ECO:0007669"/>
    <property type="project" value="UniProtKB-KW"/>
</dbReference>
<dbReference type="Gene3D" id="1.20.140.70">
    <property type="entry name" value="Oligopeptidase f, N-terminal domain"/>
    <property type="match status" value="1"/>
</dbReference>
<dbReference type="InterPro" id="IPR001567">
    <property type="entry name" value="Pept_M3A_M3B_dom"/>
</dbReference>